<sequence length="467" mass="51337">MNDDFLRRAWRRPPATFERQLRERLRQQELASPPRRRPTWTVLIASVLIGGSALATVTYLTVKHLSSVSRTAEVQATSETVAPLARSARNASGAWYSTGPAASATLSGERQQTSATSVRDAAGAAIDARDSDPSIADSSSTGAPSSTSIASSSAESVGDRSVRVALTPELAVLSDGITASIRYRAQARAEITSADDALKGLCADADELPRWDVALVSRRIHRDELNACKSGLREAKLGHMAMVITGAKAGNKMRLSADTIALALLKRVPAPDDPDRLIDNPYTDWNQIDRSLERRRIEVSGPPRDSQHFLLFAATILEPACERIRALQTGDSTAYRENCHTLRDDGVYKEAAWDITFVGQRLWADPNIVAVIDYSFYSANSADLLGSMLNGPAPTPSTIMDGSYPGARTLYLYVSPIRIRNIREVSGFVDDYLRRRDYTHHRWIIPSSLVEQLRPYEPLPLSEIEFE</sequence>
<accession>A0ABS1X0Y1</accession>
<keyword evidence="5" id="KW-1185">Reference proteome</keyword>
<feature type="compositionally biased region" description="Low complexity" evidence="1">
    <location>
        <begin position="134"/>
        <end position="154"/>
    </location>
</feature>
<keyword evidence="2" id="KW-0812">Transmembrane</keyword>
<reference evidence="4 5" key="1">
    <citation type="journal article" date="2021" name="Int. J. Syst. Evol. Microbiol.">
        <title>Steroidobacter gossypii sp. nov., isolated from soil of cotton cropping field.</title>
        <authorList>
            <person name="Huang R."/>
            <person name="Yang S."/>
            <person name="Zhen C."/>
            <person name="Liu W."/>
        </authorList>
    </citation>
    <scope>NUCLEOTIDE SEQUENCE [LARGE SCALE GENOMIC DNA]</scope>
    <source>
        <strain evidence="4 5">S1-65</strain>
    </source>
</reference>
<keyword evidence="2" id="KW-0472">Membrane</keyword>
<gene>
    <name evidence="4" type="ORF">JM946_19000</name>
</gene>
<dbReference type="Pfam" id="PF12849">
    <property type="entry name" value="PBP_like_2"/>
    <property type="match status" value="1"/>
</dbReference>
<evidence type="ECO:0000259" key="3">
    <source>
        <dbReference type="Pfam" id="PF12849"/>
    </source>
</evidence>
<proteinExistence type="predicted"/>
<protein>
    <recommendedName>
        <fullName evidence="3">PBP domain-containing protein</fullName>
    </recommendedName>
</protein>
<dbReference type="Gene3D" id="3.40.190.10">
    <property type="entry name" value="Periplasmic binding protein-like II"/>
    <property type="match status" value="2"/>
</dbReference>
<dbReference type="SUPFAM" id="SSF53850">
    <property type="entry name" value="Periplasmic binding protein-like II"/>
    <property type="match status" value="1"/>
</dbReference>
<organism evidence="4 5">
    <name type="scientific">Steroidobacter gossypii</name>
    <dbReference type="NCBI Taxonomy" id="2805490"/>
    <lineage>
        <taxon>Bacteria</taxon>
        <taxon>Pseudomonadati</taxon>
        <taxon>Pseudomonadota</taxon>
        <taxon>Gammaproteobacteria</taxon>
        <taxon>Steroidobacterales</taxon>
        <taxon>Steroidobacteraceae</taxon>
        <taxon>Steroidobacter</taxon>
    </lineage>
</organism>
<evidence type="ECO:0000313" key="4">
    <source>
        <dbReference type="EMBL" id="MBM0106827.1"/>
    </source>
</evidence>
<evidence type="ECO:0000256" key="2">
    <source>
        <dbReference type="SAM" id="Phobius"/>
    </source>
</evidence>
<comment type="caution">
    <text evidence="4">The sequence shown here is derived from an EMBL/GenBank/DDBJ whole genome shotgun (WGS) entry which is preliminary data.</text>
</comment>
<feature type="region of interest" description="Disordered" evidence="1">
    <location>
        <begin position="102"/>
        <end position="154"/>
    </location>
</feature>
<keyword evidence="2" id="KW-1133">Transmembrane helix</keyword>
<dbReference type="InterPro" id="IPR024370">
    <property type="entry name" value="PBP_domain"/>
</dbReference>
<feature type="transmembrane region" description="Helical" evidence="2">
    <location>
        <begin position="40"/>
        <end position="62"/>
    </location>
</feature>
<dbReference type="RefSeq" id="WP_203168942.1">
    <property type="nucleotide sequence ID" value="NZ_JAEVLS010000004.1"/>
</dbReference>
<dbReference type="EMBL" id="JAEVLS010000004">
    <property type="protein sequence ID" value="MBM0106827.1"/>
    <property type="molecule type" value="Genomic_DNA"/>
</dbReference>
<feature type="domain" description="PBP" evidence="3">
    <location>
        <begin position="192"/>
        <end position="416"/>
    </location>
</feature>
<dbReference type="Proteomes" id="UP000661077">
    <property type="component" value="Unassembled WGS sequence"/>
</dbReference>
<evidence type="ECO:0000256" key="1">
    <source>
        <dbReference type="SAM" id="MobiDB-lite"/>
    </source>
</evidence>
<feature type="compositionally biased region" description="Polar residues" evidence="1">
    <location>
        <begin position="104"/>
        <end position="117"/>
    </location>
</feature>
<evidence type="ECO:0000313" key="5">
    <source>
        <dbReference type="Proteomes" id="UP000661077"/>
    </source>
</evidence>
<name>A0ABS1X0Y1_9GAMM</name>